<feature type="domain" description="Cytochrome c" evidence="7">
    <location>
        <begin position="23"/>
        <end position="132"/>
    </location>
</feature>
<reference evidence="8 9" key="1">
    <citation type="submission" date="2019-06" db="EMBL/GenBank/DDBJ databases">
        <title>Sulfurimonas gotlandica sp. nov., a chemoautotrophic and psychrotolerant epsilonproteobacterium isolated from a pelagic redoxcline, and an emended description of the genus Sulfurimonas.</title>
        <authorList>
            <person name="Wang S."/>
            <person name="Jiang L."/>
            <person name="Shao Z."/>
        </authorList>
    </citation>
    <scope>NUCLEOTIDE SEQUENCE [LARGE SCALE GENOMIC DNA]</scope>
    <source>
        <strain evidence="8 9">B2</strain>
    </source>
</reference>
<dbReference type="EMBL" id="CP041165">
    <property type="protein sequence ID" value="QOP41829.1"/>
    <property type="molecule type" value="Genomic_DNA"/>
</dbReference>
<dbReference type="InterPro" id="IPR051811">
    <property type="entry name" value="Cytochrome_c550/c551-like"/>
</dbReference>
<dbReference type="Pfam" id="PF13442">
    <property type="entry name" value="Cytochrome_CBB3"/>
    <property type="match status" value="1"/>
</dbReference>
<evidence type="ECO:0000256" key="6">
    <source>
        <dbReference type="PROSITE-ProRule" id="PRU00433"/>
    </source>
</evidence>
<dbReference type="AlphaFoldDB" id="A0A7M1AWK7"/>
<dbReference type="SUPFAM" id="SSF46626">
    <property type="entry name" value="Cytochrome c"/>
    <property type="match status" value="2"/>
</dbReference>
<proteinExistence type="predicted"/>
<keyword evidence="2 6" id="KW-0349">Heme</keyword>
<dbReference type="PROSITE" id="PS51007">
    <property type="entry name" value="CYTC"/>
    <property type="match status" value="2"/>
</dbReference>
<evidence type="ECO:0000259" key="7">
    <source>
        <dbReference type="PROSITE" id="PS51007"/>
    </source>
</evidence>
<dbReference type="PANTHER" id="PTHR37823">
    <property type="entry name" value="CYTOCHROME C-553-LIKE"/>
    <property type="match status" value="1"/>
</dbReference>
<name>A0A7M1AWK7_9BACT</name>
<dbReference type="GO" id="GO:0020037">
    <property type="term" value="F:heme binding"/>
    <property type="evidence" value="ECO:0007669"/>
    <property type="project" value="InterPro"/>
</dbReference>
<organism evidence="8 9">
    <name type="scientific">Sulfurimonas marina</name>
    <dbReference type="NCBI Taxonomy" id="2590551"/>
    <lineage>
        <taxon>Bacteria</taxon>
        <taxon>Pseudomonadati</taxon>
        <taxon>Campylobacterota</taxon>
        <taxon>Epsilonproteobacteria</taxon>
        <taxon>Campylobacterales</taxon>
        <taxon>Sulfurimonadaceae</taxon>
        <taxon>Sulfurimonas</taxon>
    </lineage>
</organism>
<dbReference type="Gene3D" id="1.10.760.10">
    <property type="entry name" value="Cytochrome c-like domain"/>
    <property type="match status" value="2"/>
</dbReference>
<sequence>MYFKLLLLGTLLTFTACNEHHQSKNLDGEKLLKEKCSSCHNIDLPPKTFEDEKAPPMMAVVFHVRNFTEINVESQRVPKAIEFVKDYALYPSISKAFCDKESLKSYGLMPSQKGLVSEDELEAIAVYMFEHFTQENLEKEQRVLRKYNAMTQGEKIAIKNNCLGCHRVEKDLMGPSFKKIADKYKNDEQKLKTAIRNGGNKMPPYTNLSDKELQDLSKFIYRSLKK</sequence>
<keyword evidence="1" id="KW-0813">Transport</keyword>
<dbReference type="KEGG" id="smax:FJR03_08820"/>
<gene>
    <name evidence="8" type="ORF">FJR03_08820</name>
</gene>
<dbReference type="Proteomes" id="UP000593910">
    <property type="component" value="Chromosome"/>
</dbReference>
<evidence type="ECO:0000256" key="2">
    <source>
        <dbReference type="ARBA" id="ARBA00022617"/>
    </source>
</evidence>
<feature type="domain" description="Cytochrome c" evidence="7">
    <location>
        <begin position="148"/>
        <end position="224"/>
    </location>
</feature>
<dbReference type="GO" id="GO:0046872">
    <property type="term" value="F:metal ion binding"/>
    <property type="evidence" value="ECO:0007669"/>
    <property type="project" value="UniProtKB-KW"/>
</dbReference>
<evidence type="ECO:0000256" key="1">
    <source>
        <dbReference type="ARBA" id="ARBA00022448"/>
    </source>
</evidence>
<evidence type="ECO:0000256" key="4">
    <source>
        <dbReference type="ARBA" id="ARBA00022982"/>
    </source>
</evidence>
<keyword evidence="9" id="KW-1185">Reference proteome</keyword>
<evidence type="ECO:0000313" key="8">
    <source>
        <dbReference type="EMBL" id="QOP41829.1"/>
    </source>
</evidence>
<dbReference type="GO" id="GO:0009055">
    <property type="term" value="F:electron transfer activity"/>
    <property type="evidence" value="ECO:0007669"/>
    <property type="project" value="InterPro"/>
</dbReference>
<keyword evidence="3 6" id="KW-0479">Metal-binding</keyword>
<dbReference type="PROSITE" id="PS51257">
    <property type="entry name" value="PROKAR_LIPOPROTEIN"/>
    <property type="match status" value="1"/>
</dbReference>
<keyword evidence="4" id="KW-0249">Electron transport</keyword>
<evidence type="ECO:0000313" key="9">
    <source>
        <dbReference type="Proteomes" id="UP000593910"/>
    </source>
</evidence>
<dbReference type="PANTHER" id="PTHR37823:SF4">
    <property type="entry name" value="MENAQUINOL-CYTOCHROME C REDUCTASE CYTOCHROME B_C SUBUNIT"/>
    <property type="match status" value="1"/>
</dbReference>
<keyword evidence="5 6" id="KW-0408">Iron</keyword>
<dbReference type="InterPro" id="IPR009056">
    <property type="entry name" value="Cyt_c-like_dom"/>
</dbReference>
<accession>A0A7M1AWK7</accession>
<dbReference type="InterPro" id="IPR036909">
    <property type="entry name" value="Cyt_c-like_dom_sf"/>
</dbReference>
<protein>
    <submittedName>
        <fullName evidence="8">C-type cytochrome</fullName>
    </submittedName>
</protein>
<evidence type="ECO:0000256" key="3">
    <source>
        <dbReference type="ARBA" id="ARBA00022723"/>
    </source>
</evidence>
<evidence type="ECO:0000256" key="5">
    <source>
        <dbReference type="ARBA" id="ARBA00023004"/>
    </source>
</evidence>
<dbReference type="RefSeq" id="WP_193113150.1">
    <property type="nucleotide sequence ID" value="NZ_CP041165.1"/>
</dbReference>